<keyword evidence="2" id="KW-0560">Oxidoreductase</keyword>
<dbReference type="GO" id="GO:0016491">
    <property type="term" value="F:oxidoreductase activity"/>
    <property type="evidence" value="ECO:0007669"/>
    <property type="project" value="UniProtKB-KW"/>
</dbReference>
<evidence type="ECO:0000313" key="4">
    <source>
        <dbReference type="EMBL" id="EGG30480.1"/>
    </source>
</evidence>
<dbReference type="PANTHER" id="PTHR43658">
    <property type="entry name" value="SHORT-CHAIN DEHYDROGENASE/REDUCTASE"/>
    <property type="match status" value="1"/>
</dbReference>
<keyword evidence="5" id="KW-1185">Reference proteome</keyword>
<evidence type="ECO:0000256" key="2">
    <source>
        <dbReference type="ARBA" id="ARBA00023002"/>
    </source>
</evidence>
<reference evidence="4 5" key="1">
    <citation type="journal article" date="2011" name="J. Bacteriol.">
        <title>Genome sequence of strain IMCC3088, a proteorhodopsin-containing marine bacterium belonging to the OM60/NOR5 clade.</title>
        <authorList>
            <person name="Jang Y."/>
            <person name="Oh H.M."/>
            <person name="Kang I."/>
            <person name="Lee K."/>
            <person name="Yang S.J."/>
            <person name="Cho J.C."/>
        </authorList>
    </citation>
    <scope>NUCLEOTIDE SEQUENCE [LARGE SCALE GENOMIC DNA]</scope>
    <source>
        <strain evidence="4 5">IMCC3088</strain>
    </source>
</reference>
<dbReference type="eggNOG" id="COG1028">
    <property type="taxonomic scope" value="Bacteria"/>
</dbReference>
<protein>
    <submittedName>
        <fullName evidence="4">3-hydroxyacyl-CoA dehydrogenase</fullName>
    </submittedName>
</protein>
<dbReference type="PRINTS" id="PR00081">
    <property type="entry name" value="GDHRDH"/>
</dbReference>
<dbReference type="PRINTS" id="PR00080">
    <property type="entry name" value="SDRFAMILY"/>
</dbReference>
<gene>
    <name evidence="4" type="ORF">IMCC3088_457</name>
</gene>
<dbReference type="PANTHER" id="PTHR43658:SF8">
    <property type="entry name" value="17-BETA-HYDROXYSTEROID DEHYDROGENASE 14-RELATED"/>
    <property type="match status" value="1"/>
</dbReference>
<dbReference type="Gene3D" id="3.40.50.720">
    <property type="entry name" value="NAD(P)-binding Rossmann-like Domain"/>
    <property type="match status" value="1"/>
</dbReference>
<dbReference type="RefSeq" id="WP_009574892.1">
    <property type="nucleotide sequence ID" value="NZ_AEIG01000014.1"/>
</dbReference>
<dbReference type="AlphaFoldDB" id="F3KZQ1"/>
<dbReference type="PROSITE" id="PS00061">
    <property type="entry name" value="ADH_SHORT"/>
    <property type="match status" value="1"/>
</dbReference>
<dbReference type="OrthoDB" id="9794138at2"/>
<sequence length="257" mass="27177">MELHGKVAIVTGGASGLGRATVEAYVAKGANVAIFDMNETKALEVIAQCPTGSVAFWSVNVADEDSVREAVSAVVSHFGALHICNNYAGIGNAVKTLSKKGVFPLDQYMNVINVNLVGTFNVARYAAEQMANNEPINGDGGRGVIINTASIAAYEGQVGQLAYSASKGGVVGMTLPMARDLASYGIRVNTIVPGLIHTPLFEALPEQAYQSLEASVCYPQRLGKAEEIAHLSVFIAENDYVNGECIRLDGAIRMQPR</sequence>
<dbReference type="EMBL" id="AEIG01000014">
    <property type="protein sequence ID" value="EGG30480.1"/>
    <property type="molecule type" value="Genomic_DNA"/>
</dbReference>
<evidence type="ECO:0000256" key="3">
    <source>
        <dbReference type="RuleBase" id="RU000363"/>
    </source>
</evidence>
<name>F3KZQ1_9GAMM</name>
<dbReference type="Proteomes" id="UP000005615">
    <property type="component" value="Unassembled WGS sequence"/>
</dbReference>
<dbReference type="InterPro" id="IPR020904">
    <property type="entry name" value="Sc_DH/Rdtase_CS"/>
</dbReference>
<dbReference type="FunFam" id="3.40.50.720:FF:000084">
    <property type="entry name" value="Short-chain dehydrogenase reductase"/>
    <property type="match status" value="1"/>
</dbReference>
<proteinExistence type="inferred from homology"/>
<organism evidence="4 5">
    <name type="scientific">Aequoribacter fuscus</name>
    <dbReference type="NCBI Taxonomy" id="2518989"/>
    <lineage>
        <taxon>Bacteria</taxon>
        <taxon>Pseudomonadati</taxon>
        <taxon>Pseudomonadota</taxon>
        <taxon>Gammaproteobacteria</taxon>
        <taxon>Cellvibrionales</taxon>
        <taxon>Halieaceae</taxon>
        <taxon>Aequoribacter</taxon>
    </lineage>
</organism>
<dbReference type="STRING" id="2518989.IMCC3088_457"/>
<dbReference type="Pfam" id="PF00106">
    <property type="entry name" value="adh_short"/>
    <property type="match status" value="1"/>
</dbReference>
<dbReference type="InterPro" id="IPR036291">
    <property type="entry name" value="NAD(P)-bd_dom_sf"/>
</dbReference>
<comment type="caution">
    <text evidence="4">The sequence shown here is derived from an EMBL/GenBank/DDBJ whole genome shotgun (WGS) entry which is preliminary data.</text>
</comment>
<accession>F3KZQ1</accession>
<evidence type="ECO:0000313" key="5">
    <source>
        <dbReference type="Proteomes" id="UP000005615"/>
    </source>
</evidence>
<dbReference type="InterPro" id="IPR002347">
    <property type="entry name" value="SDR_fam"/>
</dbReference>
<evidence type="ECO:0000256" key="1">
    <source>
        <dbReference type="ARBA" id="ARBA00006484"/>
    </source>
</evidence>
<dbReference type="SUPFAM" id="SSF51735">
    <property type="entry name" value="NAD(P)-binding Rossmann-fold domains"/>
    <property type="match status" value="1"/>
</dbReference>
<comment type="similarity">
    <text evidence="1 3">Belongs to the short-chain dehydrogenases/reductases (SDR) family.</text>
</comment>